<dbReference type="Proteomes" id="UP001319827">
    <property type="component" value="Chromosome"/>
</dbReference>
<dbReference type="InterPro" id="IPR008927">
    <property type="entry name" value="6-PGluconate_DH-like_C_sf"/>
</dbReference>
<feature type="domain" description="Putative oxidoreductase/dehydrogenase Rossmann-like" evidence="1">
    <location>
        <begin position="5"/>
        <end position="120"/>
    </location>
</feature>
<reference evidence="3 4" key="2">
    <citation type="journal article" date="2021" name="Int. J. Syst. Evol. Microbiol.">
        <title>Isolation and Polyphasic Characterization of Desulfuromonas versatilis sp. Nov., an Electrogenic Bacteria Capable of Versatile Metabolism Isolated from a Graphene Oxide-Reducing Enrichment Culture.</title>
        <authorList>
            <person name="Xie L."/>
            <person name="Yoshida N."/>
            <person name="Ishii S."/>
            <person name="Meng L."/>
        </authorList>
    </citation>
    <scope>NUCLEOTIDE SEQUENCE [LARGE SCALE GENOMIC DNA]</scope>
    <source>
        <strain evidence="3 4">NIT-T3</strain>
    </source>
</reference>
<dbReference type="InterPro" id="IPR018931">
    <property type="entry name" value="DUF2520"/>
</dbReference>
<accession>A0ABM8HVD2</accession>
<organism evidence="3 4">
    <name type="scientific">Desulfuromonas versatilis</name>
    <dbReference type="NCBI Taxonomy" id="2802975"/>
    <lineage>
        <taxon>Bacteria</taxon>
        <taxon>Pseudomonadati</taxon>
        <taxon>Thermodesulfobacteriota</taxon>
        <taxon>Desulfuromonadia</taxon>
        <taxon>Desulfuromonadales</taxon>
        <taxon>Desulfuromonadaceae</taxon>
        <taxon>Desulfuromonas</taxon>
    </lineage>
</organism>
<evidence type="ECO:0000259" key="2">
    <source>
        <dbReference type="Pfam" id="PF10728"/>
    </source>
</evidence>
<evidence type="ECO:0000259" key="1">
    <source>
        <dbReference type="Pfam" id="PF10727"/>
    </source>
</evidence>
<dbReference type="Gene3D" id="1.10.1040.20">
    <property type="entry name" value="ProC-like, C-terminal domain"/>
    <property type="match status" value="1"/>
</dbReference>
<sequence>MNKRVVLIGPGRLGQAIGRLLAEAGYDIRAVISRDQGRAVEAARFIGFRHAATTELARAAEGELVLIALPDDQIGEMAATLRRGGHLAAGSVLVHFSGLHPASIMLGEQGPPLGALAIHPLQTFADAVMGVRNLPGSPCSVEGAAELLPLAEQFVEDLGGTPFRIAAECKPLYHAAACFTSNYLVSLVAAACEMLCGCGLEKAEATRLLLPLLTGTCHNLSVLGPEQALTGPIARGDQRTVGKHLQALGQMPADLGEIYRVLGRKTVEVAQRKGTIDPQKAADLLKLLADQ</sequence>
<dbReference type="Pfam" id="PF10728">
    <property type="entry name" value="DUF2520"/>
    <property type="match status" value="1"/>
</dbReference>
<dbReference type="PANTHER" id="PTHR40459">
    <property type="entry name" value="CONSERVED HYPOTHETICAL ALANINE AND LEUCINE RICH PROTEIN"/>
    <property type="match status" value="1"/>
</dbReference>
<dbReference type="RefSeq" id="WP_221249350.1">
    <property type="nucleotide sequence ID" value="NZ_AP024355.1"/>
</dbReference>
<feature type="domain" description="DUF2520" evidence="2">
    <location>
        <begin position="138"/>
        <end position="266"/>
    </location>
</feature>
<dbReference type="SUPFAM" id="SSF48179">
    <property type="entry name" value="6-phosphogluconate dehydrogenase C-terminal domain-like"/>
    <property type="match status" value="1"/>
</dbReference>
<dbReference type="InterPro" id="IPR036291">
    <property type="entry name" value="NAD(P)-bd_dom_sf"/>
</dbReference>
<gene>
    <name evidence="3" type="ORF">DESUT3_30300</name>
</gene>
<keyword evidence="4" id="KW-1185">Reference proteome</keyword>
<evidence type="ECO:0000313" key="3">
    <source>
        <dbReference type="EMBL" id="BCR05961.1"/>
    </source>
</evidence>
<proteinExistence type="predicted"/>
<reference evidence="3 4" key="1">
    <citation type="journal article" date="2016" name="C (Basel)">
        <title>Selective Growth of and Electricity Production by Marine Exoelectrogenic Bacteria in Self-Aggregated Hydrogel of Microbially Reduced Graphene Oxide.</title>
        <authorList>
            <person name="Yoshida N."/>
            <person name="Goto Y."/>
            <person name="Miyata Y."/>
        </authorList>
    </citation>
    <scope>NUCLEOTIDE SEQUENCE [LARGE SCALE GENOMIC DNA]</scope>
    <source>
        <strain evidence="3 4">NIT-T3</strain>
    </source>
</reference>
<dbReference type="SUPFAM" id="SSF51735">
    <property type="entry name" value="NAD(P)-binding Rossmann-fold domains"/>
    <property type="match status" value="1"/>
</dbReference>
<dbReference type="EMBL" id="AP024355">
    <property type="protein sequence ID" value="BCR05961.1"/>
    <property type="molecule type" value="Genomic_DNA"/>
</dbReference>
<protein>
    <submittedName>
        <fullName evidence="3">NADP oxidoreductase</fullName>
    </submittedName>
</protein>
<name>A0ABM8HVD2_9BACT</name>
<dbReference type="PANTHER" id="PTHR40459:SF1">
    <property type="entry name" value="CONSERVED HYPOTHETICAL ALANINE AND LEUCINE RICH PROTEIN"/>
    <property type="match status" value="1"/>
</dbReference>
<dbReference type="InterPro" id="IPR037108">
    <property type="entry name" value="TM1727-like_C_sf"/>
</dbReference>
<dbReference type="Gene3D" id="3.40.50.720">
    <property type="entry name" value="NAD(P)-binding Rossmann-like Domain"/>
    <property type="match status" value="1"/>
</dbReference>
<evidence type="ECO:0000313" key="4">
    <source>
        <dbReference type="Proteomes" id="UP001319827"/>
    </source>
</evidence>
<dbReference type="Pfam" id="PF10727">
    <property type="entry name" value="Rossmann-like"/>
    <property type="match status" value="1"/>
</dbReference>
<dbReference type="InterPro" id="IPR019665">
    <property type="entry name" value="OxRdtase/DH_put_Rossmann_dom"/>
</dbReference>